<evidence type="ECO:0000313" key="2">
    <source>
        <dbReference type="Proteomes" id="UP000292362"/>
    </source>
</evidence>
<evidence type="ECO:0008006" key="3">
    <source>
        <dbReference type="Google" id="ProtNLM"/>
    </source>
</evidence>
<gene>
    <name evidence="1" type="ORF">CWI37_1846p0020</name>
</gene>
<dbReference type="VEuPathDB" id="MicrosporidiaDB:CWI37_1846p0020"/>
<sequence>MNRTQDFLSLIDLEKNIEIKKNKKEKFYDSFLKDINILQNKIKKSGRYEEILILDEAYTSLSHKISGLFQVIEIDTSLNEGLHFEGIKKILNNKLQSVQMLLQEKKSTFLSTTITDLEPEKPIIYKRIEDTSQLFLMEEENKKIMESLTTVDYSLKKTRKRIMDIQSIQDIIGLHLYAQDERIDCIIDTTSDTKKNVIGSKSFLDKNKAMGKAIRRIVKKSDSEIQKYKLHPPAIPLPSSSYTTITPPPPSQTCSKMQNSGLDTLPSPNAPVPSSVEVSACEPSYDMTSPCTLAIPEGNRLMALRTIFDSVTADPKEWPRIVFFAVQTRFERMPRNGWTELHRYYNEKFGCT</sequence>
<dbReference type="EMBL" id="PITJ01001846">
    <property type="protein sequence ID" value="TBT98224.1"/>
    <property type="molecule type" value="Genomic_DNA"/>
</dbReference>
<feature type="non-terminal residue" evidence="1">
    <location>
        <position position="352"/>
    </location>
</feature>
<organism evidence="1 2">
    <name type="scientific">Hamiltosporidium tvaerminnensis</name>
    <dbReference type="NCBI Taxonomy" id="1176355"/>
    <lineage>
        <taxon>Eukaryota</taxon>
        <taxon>Fungi</taxon>
        <taxon>Fungi incertae sedis</taxon>
        <taxon>Microsporidia</taxon>
        <taxon>Dubosqiidae</taxon>
        <taxon>Hamiltosporidium</taxon>
    </lineage>
</organism>
<accession>A0A4Q9KUJ1</accession>
<dbReference type="Proteomes" id="UP000292362">
    <property type="component" value="Unassembled WGS sequence"/>
</dbReference>
<evidence type="ECO:0000313" key="1">
    <source>
        <dbReference type="EMBL" id="TBT98224.1"/>
    </source>
</evidence>
<proteinExistence type="predicted"/>
<reference evidence="1 2" key="1">
    <citation type="submission" date="2017-12" db="EMBL/GenBank/DDBJ databases">
        <authorList>
            <person name="Pombert J.-F."/>
            <person name="Haag K.L."/>
            <person name="Ebert D."/>
        </authorList>
    </citation>
    <scope>NUCLEOTIDE SEQUENCE [LARGE SCALE GENOMIC DNA]</scope>
    <source>
        <strain evidence="1">FI-OER-3-3</strain>
    </source>
</reference>
<protein>
    <recommendedName>
        <fullName evidence="3">t-SNARE coiled-coil homology domain-containing protein</fullName>
    </recommendedName>
</protein>
<dbReference type="AlphaFoldDB" id="A0A4Q9KUJ1"/>
<name>A0A4Q9KUJ1_9MICR</name>
<comment type="caution">
    <text evidence="1">The sequence shown here is derived from an EMBL/GenBank/DDBJ whole genome shotgun (WGS) entry which is preliminary data.</text>
</comment>